<evidence type="ECO:0000313" key="3">
    <source>
        <dbReference type="Proteomes" id="UP000016986"/>
    </source>
</evidence>
<name>U2YFS8_9EURY</name>
<dbReference type="EMBL" id="BATA01000041">
    <property type="protein sequence ID" value="GAD52976.1"/>
    <property type="molecule type" value="Genomic_DNA"/>
</dbReference>
<evidence type="ECO:0000313" key="2">
    <source>
        <dbReference type="EMBL" id="GAD52976.1"/>
    </source>
</evidence>
<organism evidence="2 3">
    <name type="scientific">Halarchaeum acidiphilum MH1-52-1</name>
    <dbReference type="NCBI Taxonomy" id="1261545"/>
    <lineage>
        <taxon>Archaea</taxon>
        <taxon>Methanobacteriati</taxon>
        <taxon>Methanobacteriota</taxon>
        <taxon>Stenosarchaea group</taxon>
        <taxon>Halobacteria</taxon>
        <taxon>Halobacteriales</taxon>
        <taxon>Halobacteriaceae</taxon>
    </lineage>
</organism>
<sequence>MTAVAALATALFGLEVVVILACTAVLAWLVARDTTHLLYPEGIRWLAATLAVTAAATTLDLCHMTGAFGSAAADVIAEATYAVAAAFAVGSMWYFARDFVRTENRTFDGADVRDRESDDGGFEDA</sequence>
<dbReference type="OrthoDB" id="378850at2157"/>
<reference evidence="2 3" key="1">
    <citation type="submission" date="2013-09" db="EMBL/GenBank/DDBJ databases">
        <title>Whole genome sequencing of Halarchaeum acidiphilum strain MH1-52-1.</title>
        <authorList>
            <person name="Shimane Y."/>
            <person name="Minegishi H."/>
            <person name="Nishi S."/>
            <person name="Echigo A."/>
            <person name="Shuto A."/>
            <person name="Konishi M."/>
            <person name="Ito T."/>
            <person name="Ohkuma M."/>
            <person name="Ohta Y."/>
            <person name="Nagano Y."/>
            <person name="Tsubouchi T."/>
            <person name="Mori K."/>
            <person name="Usui K."/>
            <person name="Kamekura M."/>
            <person name="Usami R."/>
            <person name="Takaki Y."/>
            <person name="Hatada Y."/>
        </authorList>
    </citation>
    <scope>NUCLEOTIDE SEQUENCE [LARGE SCALE GENOMIC DNA]</scope>
    <source>
        <strain evidence="2 3">JCM 16109</strain>
    </source>
</reference>
<protein>
    <submittedName>
        <fullName evidence="2">Uncharacterized protein</fullName>
    </submittedName>
</protein>
<keyword evidence="1" id="KW-0812">Transmembrane</keyword>
<keyword evidence="3" id="KW-1185">Reference proteome</keyword>
<dbReference type="AlphaFoldDB" id="U2YFS8"/>
<keyword evidence="1" id="KW-0472">Membrane</keyword>
<dbReference type="RefSeq" id="WP_020220775.1">
    <property type="nucleotide sequence ID" value="NZ_BANO01000011.1"/>
</dbReference>
<feature type="transmembrane region" description="Helical" evidence="1">
    <location>
        <begin position="6"/>
        <end position="30"/>
    </location>
</feature>
<comment type="caution">
    <text evidence="2">The sequence shown here is derived from an EMBL/GenBank/DDBJ whole genome shotgun (WGS) entry which is preliminary data.</text>
</comment>
<evidence type="ECO:0000256" key="1">
    <source>
        <dbReference type="SAM" id="Phobius"/>
    </source>
</evidence>
<dbReference type="Proteomes" id="UP000016986">
    <property type="component" value="Unassembled WGS sequence"/>
</dbReference>
<keyword evidence="1" id="KW-1133">Transmembrane helix</keyword>
<proteinExistence type="predicted"/>
<feature type="transmembrane region" description="Helical" evidence="1">
    <location>
        <begin position="79"/>
        <end position="96"/>
    </location>
</feature>
<accession>U2YFS8</accession>
<gene>
    <name evidence="2" type="ORF">MBEHAL_1736</name>
</gene>